<sequence length="285" mass="31709">MYQGFAYTVLTVVTLASLIPLIYVVSMSLVNEKEWIERGGFILLPHSPTLLAYERLFKGDIFPHALIVSVIRTILGTALMLTMTTIAGYIVSRRALPGRRAMLFAVLITVLFNGGLIPTYLVVRDTHLLDSIWALVIPGLIDSWSVLVIKQFFENIPSELEESAQMDGAGEIVLMIRLMLPMSKPVIAAIGLFTAVFHWNSWFDALIYIKDPHLQPLQLIMRNMFANVNIGSQMNPSSVLNPTQRVSMESLKMAVAVVGTIPILCVYPFIQKHFTKGMFLGAVKG</sequence>
<reference evidence="9 10" key="1">
    <citation type="journal article" date="2023" name="Genome Announc.">
        <title>Pan-Genome Analyses of the Genus Cohnella and Proposal of the Novel Species Cohnella silvisoli sp. nov., Isolated from Forest Soil.</title>
        <authorList>
            <person name="Wang C."/>
            <person name="Mao L."/>
            <person name="Bao G."/>
            <person name="Zhu H."/>
        </authorList>
    </citation>
    <scope>NUCLEOTIDE SEQUENCE [LARGE SCALE GENOMIC DNA]</scope>
    <source>
        <strain evidence="9 10">NL03-T5-1</strain>
    </source>
</reference>
<evidence type="ECO:0000256" key="1">
    <source>
        <dbReference type="ARBA" id="ARBA00004651"/>
    </source>
</evidence>
<evidence type="ECO:0000256" key="5">
    <source>
        <dbReference type="ARBA" id="ARBA00022989"/>
    </source>
</evidence>
<evidence type="ECO:0000256" key="3">
    <source>
        <dbReference type="ARBA" id="ARBA00022475"/>
    </source>
</evidence>
<name>A0ABV1KSN2_9BACL</name>
<keyword evidence="5 7" id="KW-1133">Transmembrane helix</keyword>
<feature type="transmembrane region" description="Helical" evidence="7">
    <location>
        <begin position="103"/>
        <end position="122"/>
    </location>
</feature>
<dbReference type="SUPFAM" id="SSF161098">
    <property type="entry name" value="MetI-like"/>
    <property type="match status" value="1"/>
</dbReference>
<accession>A0ABV1KSN2</accession>
<protein>
    <submittedName>
        <fullName evidence="9">Carbohydrate ABC transporter permease</fullName>
    </submittedName>
</protein>
<keyword evidence="4 7" id="KW-0812">Transmembrane</keyword>
<dbReference type="PROSITE" id="PS50928">
    <property type="entry name" value="ABC_TM1"/>
    <property type="match status" value="1"/>
</dbReference>
<dbReference type="Proteomes" id="UP001493487">
    <property type="component" value="Unassembled WGS sequence"/>
</dbReference>
<dbReference type="EMBL" id="JASKHM010000006">
    <property type="protein sequence ID" value="MEQ4483119.1"/>
    <property type="molecule type" value="Genomic_DNA"/>
</dbReference>
<feature type="domain" description="ABC transmembrane type-1" evidence="8">
    <location>
        <begin position="66"/>
        <end position="270"/>
    </location>
</feature>
<keyword evidence="6 7" id="KW-0472">Membrane</keyword>
<feature type="transmembrane region" description="Helical" evidence="7">
    <location>
        <begin position="251"/>
        <end position="270"/>
    </location>
</feature>
<evidence type="ECO:0000256" key="4">
    <source>
        <dbReference type="ARBA" id="ARBA00022692"/>
    </source>
</evidence>
<feature type="transmembrane region" description="Helical" evidence="7">
    <location>
        <begin position="186"/>
        <end position="209"/>
    </location>
</feature>
<organism evidence="9 10">
    <name type="scientific">Cohnella silvisoli</name>
    <dbReference type="NCBI Taxonomy" id="2873699"/>
    <lineage>
        <taxon>Bacteria</taxon>
        <taxon>Bacillati</taxon>
        <taxon>Bacillota</taxon>
        <taxon>Bacilli</taxon>
        <taxon>Bacillales</taxon>
        <taxon>Paenibacillaceae</taxon>
        <taxon>Cohnella</taxon>
    </lineage>
</organism>
<comment type="caution">
    <text evidence="9">The sequence shown here is derived from an EMBL/GenBank/DDBJ whole genome shotgun (WGS) entry which is preliminary data.</text>
</comment>
<dbReference type="Pfam" id="PF00528">
    <property type="entry name" value="BPD_transp_1"/>
    <property type="match status" value="1"/>
</dbReference>
<evidence type="ECO:0000256" key="7">
    <source>
        <dbReference type="RuleBase" id="RU363032"/>
    </source>
</evidence>
<comment type="subcellular location">
    <subcellularLocation>
        <location evidence="1 7">Cell membrane</location>
        <topology evidence="1 7">Multi-pass membrane protein</topology>
    </subcellularLocation>
</comment>
<evidence type="ECO:0000313" key="10">
    <source>
        <dbReference type="Proteomes" id="UP001493487"/>
    </source>
</evidence>
<dbReference type="InterPro" id="IPR035906">
    <property type="entry name" value="MetI-like_sf"/>
</dbReference>
<feature type="transmembrane region" description="Helical" evidence="7">
    <location>
        <begin position="61"/>
        <end position="91"/>
    </location>
</feature>
<proteinExistence type="inferred from homology"/>
<evidence type="ECO:0000256" key="2">
    <source>
        <dbReference type="ARBA" id="ARBA00022448"/>
    </source>
</evidence>
<comment type="similarity">
    <text evidence="7">Belongs to the binding-protein-dependent transport system permease family.</text>
</comment>
<dbReference type="RefSeq" id="WP_349403242.1">
    <property type="nucleotide sequence ID" value="NZ_JASKHM010000006.1"/>
</dbReference>
<keyword evidence="2 7" id="KW-0813">Transport</keyword>
<dbReference type="PANTHER" id="PTHR43744:SF9">
    <property type="entry name" value="POLYGALACTURONAN_RHAMNOGALACTURONAN TRANSPORT SYSTEM PERMEASE PROTEIN YTCP"/>
    <property type="match status" value="1"/>
</dbReference>
<keyword evidence="3" id="KW-1003">Cell membrane</keyword>
<evidence type="ECO:0000259" key="8">
    <source>
        <dbReference type="PROSITE" id="PS50928"/>
    </source>
</evidence>
<keyword evidence="10" id="KW-1185">Reference proteome</keyword>
<dbReference type="Gene3D" id="1.10.3720.10">
    <property type="entry name" value="MetI-like"/>
    <property type="match status" value="1"/>
</dbReference>
<feature type="transmembrane region" description="Helical" evidence="7">
    <location>
        <begin position="128"/>
        <end position="149"/>
    </location>
</feature>
<gene>
    <name evidence="9" type="ORF">QJS35_11995</name>
</gene>
<dbReference type="CDD" id="cd06261">
    <property type="entry name" value="TM_PBP2"/>
    <property type="match status" value="1"/>
</dbReference>
<dbReference type="PANTHER" id="PTHR43744">
    <property type="entry name" value="ABC TRANSPORTER PERMEASE PROTEIN MG189-RELATED-RELATED"/>
    <property type="match status" value="1"/>
</dbReference>
<evidence type="ECO:0000313" key="9">
    <source>
        <dbReference type="EMBL" id="MEQ4483119.1"/>
    </source>
</evidence>
<dbReference type="InterPro" id="IPR000515">
    <property type="entry name" value="MetI-like"/>
</dbReference>
<evidence type="ECO:0000256" key="6">
    <source>
        <dbReference type="ARBA" id="ARBA00023136"/>
    </source>
</evidence>
<feature type="transmembrane region" description="Helical" evidence="7">
    <location>
        <begin position="5"/>
        <end position="25"/>
    </location>
</feature>